<dbReference type="GO" id="GO:0005886">
    <property type="term" value="C:plasma membrane"/>
    <property type="evidence" value="ECO:0007669"/>
    <property type="project" value="UniProtKB-SubCell"/>
</dbReference>
<keyword evidence="9" id="KW-0001">2Fe-2S</keyword>
<dbReference type="InterPro" id="IPR036922">
    <property type="entry name" value="Rieske_2Fe-2S_sf"/>
</dbReference>
<comment type="function">
    <text evidence="1">Component of the ubiquinol-cytochrome c reductase complex (complex III or cytochrome b-c1 complex), which is a respiratory chain that generates an electrochemical potential coupled to ATP synthesis.</text>
</comment>
<keyword evidence="6 19" id="KW-0813">Transport</keyword>
<dbReference type="Proteomes" id="UP000199040">
    <property type="component" value="Unassembled WGS sequence"/>
</dbReference>
<evidence type="ECO:0000256" key="17">
    <source>
        <dbReference type="ARBA" id="ARBA00023157"/>
    </source>
</evidence>
<evidence type="ECO:0000256" key="12">
    <source>
        <dbReference type="ARBA" id="ARBA00022982"/>
    </source>
</evidence>
<comment type="miscellaneous">
    <text evidence="19">The Rieske protein is a high potential 2Fe-2S protein.</text>
</comment>
<reference evidence="22 23" key="1">
    <citation type="submission" date="2016-10" db="EMBL/GenBank/DDBJ databases">
        <authorList>
            <person name="de Groot N.N."/>
        </authorList>
    </citation>
    <scope>NUCLEOTIDE SEQUENCE [LARGE SCALE GENOMIC DNA]</scope>
    <source>
        <strain evidence="22 23">CGMCC 1.6848</strain>
    </source>
</reference>
<keyword evidence="11" id="KW-1278">Translocase</keyword>
<keyword evidence="12 19" id="KW-0249">Electron transport</keyword>
<evidence type="ECO:0000256" key="1">
    <source>
        <dbReference type="ARBA" id="ARBA00002444"/>
    </source>
</evidence>
<dbReference type="EC" id="7.1.1.8" evidence="4 19"/>
<comment type="cofactor">
    <cofactor evidence="19">
        <name>[2Fe-2S] cluster</name>
        <dbReference type="ChEBI" id="CHEBI:190135"/>
    </cofactor>
    <text evidence="19">Binds 1 [2Fe-2S] cluster per subunit.</text>
</comment>
<evidence type="ECO:0000256" key="18">
    <source>
        <dbReference type="ARBA" id="ARBA00029351"/>
    </source>
</evidence>
<dbReference type="RefSeq" id="WP_035557715.1">
    <property type="nucleotide sequence ID" value="NZ_FOPY01000014.1"/>
</dbReference>
<dbReference type="PANTHER" id="PTHR10134">
    <property type="entry name" value="CYTOCHROME B-C1 COMPLEX SUBUNIT RIESKE, MITOCHONDRIAL"/>
    <property type="match status" value="1"/>
</dbReference>
<comment type="catalytic activity">
    <reaction evidence="18 19">
        <text>a quinol + 2 Fe(III)-[cytochrome c](out) = a quinone + 2 Fe(II)-[cytochrome c](out) + 2 H(+)(out)</text>
        <dbReference type="Rhea" id="RHEA:11484"/>
        <dbReference type="Rhea" id="RHEA-COMP:10350"/>
        <dbReference type="Rhea" id="RHEA-COMP:14399"/>
        <dbReference type="ChEBI" id="CHEBI:15378"/>
        <dbReference type="ChEBI" id="CHEBI:24646"/>
        <dbReference type="ChEBI" id="CHEBI:29033"/>
        <dbReference type="ChEBI" id="CHEBI:29034"/>
        <dbReference type="ChEBI" id="CHEBI:132124"/>
        <dbReference type="EC" id="7.1.1.8"/>
    </reaction>
</comment>
<dbReference type="NCBIfam" id="TIGR01416">
    <property type="entry name" value="Rieske_proteo"/>
    <property type="match status" value="1"/>
</dbReference>
<keyword evidence="16" id="KW-0472">Membrane</keyword>
<keyword evidence="17" id="KW-1015">Disulfide bond</keyword>
<accession>A0A1I3EPI6</accession>
<dbReference type="AlphaFoldDB" id="A0A1I3EPI6"/>
<dbReference type="InterPro" id="IPR014349">
    <property type="entry name" value="Rieske_Fe-S_prot"/>
</dbReference>
<keyword evidence="10" id="KW-0479">Metal-binding</keyword>
<dbReference type="GO" id="GO:0046872">
    <property type="term" value="F:metal ion binding"/>
    <property type="evidence" value="ECO:0007669"/>
    <property type="project" value="UniProtKB-KW"/>
</dbReference>
<evidence type="ECO:0000256" key="2">
    <source>
        <dbReference type="ARBA" id="ARBA00004162"/>
    </source>
</evidence>
<evidence type="ECO:0000256" key="9">
    <source>
        <dbReference type="ARBA" id="ARBA00022714"/>
    </source>
</evidence>
<evidence type="ECO:0000259" key="21">
    <source>
        <dbReference type="PROSITE" id="PS51296"/>
    </source>
</evidence>
<evidence type="ECO:0000256" key="13">
    <source>
        <dbReference type="ARBA" id="ARBA00022989"/>
    </source>
</evidence>
<evidence type="ECO:0000256" key="6">
    <source>
        <dbReference type="ARBA" id="ARBA00022448"/>
    </source>
</evidence>
<organism evidence="22 23">
    <name type="scientific">Modicisalibacter xianhensis</name>
    <dbReference type="NCBI Taxonomy" id="442341"/>
    <lineage>
        <taxon>Bacteria</taxon>
        <taxon>Pseudomonadati</taxon>
        <taxon>Pseudomonadota</taxon>
        <taxon>Gammaproteobacteria</taxon>
        <taxon>Oceanospirillales</taxon>
        <taxon>Halomonadaceae</taxon>
        <taxon>Modicisalibacter</taxon>
    </lineage>
</organism>
<keyword evidence="15" id="KW-0411">Iron-sulfur</keyword>
<dbReference type="GO" id="GO:0008121">
    <property type="term" value="F:quinol-cytochrome-c reductase activity"/>
    <property type="evidence" value="ECO:0007669"/>
    <property type="project" value="UniProtKB-EC"/>
</dbReference>
<feature type="domain" description="Rieske" evidence="21">
    <location>
        <begin position="88"/>
        <end position="183"/>
    </location>
</feature>
<name>A0A1I3EPI6_9GAMM</name>
<evidence type="ECO:0000313" key="23">
    <source>
        <dbReference type="Proteomes" id="UP000199040"/>
    </source>
</evidence>
<proteinExistence type="predicted"/>
<dbReference type="GO" id="GO:0051537">
    <property type="term" value="F:2 iron, 2 sulfur cluster binding"/>
    <property type="evidence" value="ECO:0007669"/>
    <property type="project" value="UniProtKB-KW"/>
</dbReference>
<dbReference type="PROSITE" id="PS51296">
    <property type="entry name" value="RIESKE"/>
    <property type="match status" value="1"/>
</dbReference>
<keyword evidence="13" id="KW-1133">Transmembrane helix</keyword>
<dbReference type="Pfam" id="PF10399">
    <property type="entry name" value="UCR_Fe-S_N"/>
    <property type="match status" value="1"/>
</dbReference>
<evidence type="ECO:0000256" key="3">
    <source>
        <dbReference type="ARBA" id="ARBA00011649"/>
    </source>
</evidence>
<dbReference type="Gene3D" id="2.102.10.10">
    <property type="entry name" value="Rieske [2Fe-2S] iron-sulphur domain"/>
    <property type="match status" value="1"/>
</dbReference>
<keyword evidence="14" id="KW-0408">Iron</keyword>
<dbReference type="Gene3D" id="1.20.5.510">
    <property type="entry name" value="Single helix bin"/>
    <property type="match status" value="1"/>
</dbReference>
<evidence type="ECO:0000256" key="11">
    <source>
        <dbReference type="ARBA" id="ARBA00022967"/>
    </source>
</evidence>
<dbReference type="Pfam" id="PF00355">
    <property type="entry name" value="Rieske"/>
    <property type="match status" value="1"/>
</dbReference>
<comment type="subcellular location">
    <subcellularLocation>
        <location evidence="2">Cell membrane</location>
        <topology evidence="2">Single-pass membrane protein</topology>
    </subcellularLocation>
</comment>
<dbReference type="InterPro" id="IPR019470">
    <property type="entry name" value="Ubiq_cytC_Rdtase_Fe-S_su_TAT"/>
</dbReference>
<evidence type="ECO:0000256" key="10">
    <source>
        <dbReference type="ARBA" id="ARBA00022723"/>
    </source>
</evidence>
<protein>
    <recommendedName>
        <fullName evidence="5 19">Ubiquinol-cytochrome c reductase iron-sulfur subunit</fullName>
        <ecNumber evidence="4 19">7.1.1.8</ecNumber>
    </recommendedName>
</protein>
<dbReference type="InterPro" id="IPR006317">
    <property type="entry name" value="Ubiquinol_cyt_c_Rdtase_Fe-S-su"/>
</dbReference>
<evidence type="ECO:0000256" key="14">
    <source>
        <dbReference type="ARBA" id="ARBA00023004"/>
    </source>
</evidence>
<dbReference type="InterPro" id="IPR017941">
    <property type="entry name" value="Rieske_2Fe-2S"/>
</dbReference>
<keyword evidence="8" id="KW-0812">Transmembrane</keyword>
<dbReference type="STRING" id="442341.SAMN04487959_11491"/>
<evidence type="ECO:0000256" key="8">
    <source>
        <dbReference type="ARBA" id="ARBA00022692"/>
    </source>
</evidence>
<evidence type="ECO:0000256" key="7">
    <source>
        <dbReference type="ARBA" id="ARBA00022475"/>
    </source>
</evidence>
<sequence>MKRRRFLVGATVVVGGVGAAFTAVPFIASWQPSARARAAGAPIEVDVDKLEPGQQLTVEWRGKPVWVLRRTPAILERLATLTDSDRLRDPLAEVESQQPTYITGPLRSLEEEYLVVIAICTHLGCVPLFRPEPGSVGDDWPGGYFCPCHGSKFDFAGRVYKAVPAPTNLEVPPYRFLSESRVEIGVDPKPTTS</sequence>
<dbReference type="PRINTS" id="PR00162">
    <property type="entry name" value="RIESKE"/>
</dbReference>
<dbReference type="InterPro" id="IPR005805">
    <property type="entry name" value="Rieske_Fe-S_prot_C"/>
</dbReference>
<evidence type="ECO:0000313" key="22">
    <source>
        <dbReference type="EMBL" id="SFI00852.1"/>
    </source>
</evidence>
<comment type="subunit">
    <text evidence="3 20">The main subunits of complex b-c1 are: cytochrome b, cytochrome c1 and the Rieske protein.</text>
</comment>
<evidence type="ECO:0000256" key="19">
    <source>
        <dbReference type="RuleBase" id="RU004494"/>
    </source>
</evidence>
<evidence type="ECO:0000256" key="20">
    <source>
        <dbReference type="RuleBase" id="RU004497"/>
    </source>
</evidence>
<dbReference type="CDD" id="cd03470">
    <property type="entry name" value="Rieske_cytochrome_bc1"/>
    <property type="match status" value="1"/>
</dbReference>
<keyword evidence="7" id="KW-1003">Cell membrane</keyword>
<evidence type="ECO:0000256" key="15">
    <source>
        <dbReference type="ARBA" id="ARBA00023014"/>
    </source>
</evidence>
<dbReference type="SUPFAM" id="SSF50022">
    <property type="entry name" value="ISP domain"/>
    <property type="match status" value="1"/>
</dbReference>
<evidence type="ECO:0000256" key="16">
    <source>
        <dbReference type="ARBA" id="ARBA00023136"/>
    </source>
</evidence>
<evidence type="ECO:0000256" key="5">
    <source>
        <dbReference type="ARBA" id="ARBA00019816"/>
    </source>
</evidence>
<dbReference type="EMBL" id="FOPY01000014">
    <property type="protein sequence ID" value="SFI00852.1"/>
    <property type="molecule type" value="Genomic_DNA"/>
</dbReference>
<gene>
    <name evidence="22" type="ORF">SAMN04487959_11491</name>
</gene>
<evidence type="ECO:0000256" key="4">
    <source>
        <dbReference type="ARBA" id="ARBA00012951"/>
    </source>
</evidence>
<keyword evidence="23" id="KW-1185">Reference proteome</keyword>